<dbReference type="SUPFAM" id="SSF63446">
    <property type="entry name" value="Type I dockerin domain"/>
    <property type="match status" value="1"/>
</dbReference>
<dbReference type="InterPro" id="IPR057246">
    <property type="entry name" value="CARBOXYPEPT_ZN_1"/>
</dbReference>
<dbReference type="SUPFAM" id="SSF53187">
    <property type="entry name" value="Zn-dependent exopeptidases"/>
    <property type="match status" value="1"/>
</dbReference>
<comment type="similarity">
    <text evidence="2 7">Belongs to the peptidase M14 family.</text>
</comment>
<feature type="active site" description="Proton donor/acceptor" evidence="7">
    <location>
        <position position="334"/>
    </location>
</feature>
<dbReference type="RefSeq" id="WP_015425501.1">
    <property type="nucleotide sequence ID" value="NC_020449.1"/>
</dbReference>
<dbReference type="PANTHER" id="PTHR11532">
    <property type="entry name" value="PROTEASE M14 CARBOXYPEPTIDASE"/>
    <property type="match status" value="1"/>
</dbReference>
<dbReference type="AlphaFoldDB" id="B0VJI3"/>
<dbReference type="CDD" id="cd14256">
    <property type="entry name" value="Dockerin_I"/>
    <property type="match status" value="1"/>
</dbReference>
<evidence type="ECO:0000256" key="6">
    <source>
        <dbReference type="ARBA" id="ARBA00023180"/>
    </source>
</evidence>
<keyword evidence="11" id="KW-0645">Protease</keyword>
<dbReference type="Gene3D" id="2.60.120.260">
    <property type="entry name" value="Galactose-binding domain-like"/>
    <property type="match status" value="1"/>
</dbReference>
<dbReference type="Gene3D" id="2.60.40.4070">
    <property type="match status" value="1"/>
</dbReference>
<dbReference type="GO" id="GO:0005615">
    <property type="term" value="C:extracellular space"/>
    <property type="evidence" value="ECO:0007669"/>
    <property type="project" value="TreeGrafter"/>
</dbReference>
<dbReference type="CDD" id="cd11308">
    <property type="entry name" value="Peptidase_M14NE-CP-C_like"/>
    <property type="match status" value="1"/>
</dbReference>
<dbReference type="GO" id="GO:0030246">
    <property type="term" value="F:carbohydrate binding"/>
    <property type="evidence" value="ECO:0007669"/>
    <property type="project" value="InterPro"/>
</dbReference>
<keyword evidence="12" id="KW-1185">Reference proteome</keyword>
<dbReference type="InterPro" id="IPR050753">
    <property type="entry name" value="Peptidase_M14_domain"/>
</dbReference>
<keyword evidence="4 11" id="KW-0378">Hydrolase</keyword>
<evidence type="ECO:0000313" key="11">
    <source>
        <dbReference type="EMBL" id="CAO81643.1"/>
    </source>
</evidence>
<dbReference type="STRING" id="459349.CLOAM1811"/>
<evidence type="ECO:0000256" key="7">
    <source>
        <dbReference type="PROSITE-ProRule" id="PRU01379"/>
    </source>
</evidence>
<dbReference type="KEGG" id="caci:CLOAM1811"/>
<dbReference type="PRINTS" id="PR00765">
    <property type="entry name" value="CRBOXYPTASEA"/>
</dbReference>
<dbReference type="Pfam" id="PF00246">
    <property type="entry name" value="Peptidase_M14"/>
    <property type="match status" value="1"/>
</dbReference>
<evidence type="ECO:0000256" key="1">
    <source>
        <dbReference type="ARBA" id="ARBA00001947"/>
    </source>
</evidence>
<dbReference type="Gene3D" id="2.60.40.1120">
    <property type="entry name" value="Carboxypeptidase-like, regulatory domain"/>
    <property type="match status" value="2"/>
</dbReference>
<evidence type="ECO:0000256" key="8">
    <source>
        <dbReference type="SAM" id="SignalP"/>
    </source>
</evidence>
<feature type="domain" description="Peptidase M14" evidence="10">
    <location>
        <begin position="96"/>
        <end position="364"/>
    </location>
</feature>
<dbReference type="GO" id="GO:0008270">
    <property type="term" value="F:zinc ion binding"/>
    <property type="evidence" value="ECO:0007669"/>
    <property type="project" value="InterPro"/>
</dbReference>
<evidence type="ECO:0000256" key="4">
    <source>
        <dbReference type="ARBA" id="ARBA00022801"/>
    </source>
</evidence>
<dbReference type="HOGENOM" id="CLU_353636_0_0_0"/>
<organism evidence="11 12">
    <name type="scientific">Cloacimonas acidaminovorans (strain Evry)</name>
    <dbReference type="NCBI Taxonomy" id="459349"/>
    <lineage>
        <taxon>Bacteria</taxon>
        <taxon>Pseudomonadati</taxon>
        <taxon>Candidatus Cloacimonadota</taxon>
        <taxon>Candidatus Cloacimonadia</taxon>
        <taxon>Candidatus Cloacimonadales</taxon>
        <taxon>Candidatus Cloacimonadaceae</taxon>
        <taxon>Candidatus Cloacimonas</taxon>
    </lineage>
</organism>
<reference evidence="11 12" key="1">
    <citation type="journal article" date="2008" name="J. Bacteriol.">
        <title>'Candidatus Cloacamonas acidaminovorans': genome sequence reconstruction provides a first glimpse of a new bacterial division.</title>
        <authorList>
            <person name="Pelletier E."/>
            <person name="Kreimeyer A."/>
            <person name="Bocs S."/>
            <person name="Rouy Z."/>
            <person name="Gyapay G."/>
            <person name="Chouari R."/>
            <person name="Riviere D."/>
            <person name="Ganesan A."/>
            <person name="Daegelen P."/>
            <person name="Sghir A."/>
            <person name="Cohen G.N."/>
            <person name="Medigue C."/>
            <person name="Weissenbach J."/>
            <person name="Le Paslier D."/>
        </authorList>
    </citation>
    <scope>NUCLEOTIDE SEQUENCE [LARGE SCALE GENOMIC DNA]</scope>
    <source>
        <strain evidence="12">Evry</strain>
    </source>
</reference>
<evidence type="ECO:0000313" key="12">
    <source>
        <dbReference type="Proteomes" id="UP000002019"/>
    </source>
</evidence>
<evidence type="ECO:0000256" key="3">
    <source>
        <dbReference type="ARBA" id="ARBA00022723"/>
    </source>
</evidence>
<dbReference type="SMART" id="SM00631">
    <property type="entry name" value="Zn_pept"/>
    <property type="match status" value="1"/>
</dbReference>
<dbReference type="PROSITE" id="PS51766">
    <property type="entry name" value="DOCKERIN"/>
    <property type="match status" value="1"/>
</dbReference>
<evidence type="ECO:0000256" key="2">
    <source>
        <dbReference type="ARBA" id="ARBA00005988"/>
    </source>
</evidence>
<feature type="domain" description="Dockerin" evidence="9">
    <location>
        <begin position="671"/>
        <end position="747"/>
    </location>
</feature>
<keyword evidence="5" id="KW-0862">Zinc</keyword>
<evidence type="ECO:0000259" key="9">
    <source>
        <dbReference type="PROSITE" id="PS51766"/>
    </source>
</evidence>
<dbReference type="NCBIfam" id="TIGR04183">
    <property type="entry name" value="Por_Secre_tail"/>
    <property type="match status" value="1"/>
</dbReference>
<protein>
    <submittedName>
        <fullName evidence="11">Zinc-carboxypeptidase D (Metallocarboxypeptidase D) (Cbp module) putative carbohydrate binding domain putative signal peptide</fullName>
        <ecNumber evidence="11">3.4.17.22</ecNumber>
    </submittedName>
</protein>
<dbReference type="OrthoDB" id="9808753at2"/>
<dbReference type="InterPro" id="IPR013784">
    <property type="entry name" value="Carb-bd-like_fold"/>
</dbReference>
<dbReference type="GO" id="GO:0004553">
    <property type="term" value="F:hydrolase activity, hydrolyzing O-glycosyl compounds"/>
    <property type="evidence" value="ECO:0007669"/>
    <property type="project" value="InterPro"/>
</dbReference>
<gene>
    <name evidence="11" type="ordered locus">CLOAM1811</name>
</gene>
<feature type="signal peptide" evidence="8">
    <location>
        <begin position="1"/>
        <end position="19"/>
    </location>
</feature>
<dbReference type="EC" id="3.4.17.22" evidence="11"/>
<dbReference type="PROSITE" id="PS00132">
    <property type="entry name" value="CARBOXYPEPT_ZN_1"/>
    <property type="match status" value="1"/>
</dbReference>
<dbReference type="PANTHER" id="PTHR11532:SF57">
    <property type="entry name" value="CARBOXYPEPTIDASE D, B"/>
    <property type="match status" value="1"/>
</dbReference>
<proteinExistence type="inferred from homology"/>
<dbReference type="PROSITE" id="PS00133">
    <property type="entry name" value="CARBOXYPEPT_ZN_2"/>
    <property type="match status" value="1"/>
</dbReference>
<dbReference type="CDD" id="cd18173">
    <property type="entry name" value="M14_CP_bacteria"/>
    <property type="match status" value="1"/>
</dbReference>
<dbReference type="Pfam" id="PF13860">
    <property type="entry name" value="FlgD_ig"/>
    <property type="match status" value="1"/>
</dbReference>
<evidence type="ECO:0000256" key="5">
    <source>
        <dbReference type="ARBA" id="ARBA00022833"/>
    </source>
</evidence>
<dbReference type="InterPro" id="IPR008969">
    <property type="entry name" value="CarboxyPept-like_regulatory"/>
</dbReference>
<dbReference type="InterPro" id="IPR036439">
    <property type="entry name" value="Dockerin_dom_sf"/>
</dbReference>
<dbReference type="Pfam" id="PF13620">
    <property type="entry name" value="CarboxypepD_reg"/>
    <property type="match status" value="2"/>
</dbReference>
<evidence type="ECO:0000259" key="10">
    <source>
        <dbReference type="PROSITE" id="PS52035"/>
    </source>
</evidence>
<dbReference type="eggNOG" id="COG4412">
    <property type="taxonomic scope" value="Bacteria"/>
</dbReference>
<keyword evidence="8" id="KW-0732">Signal</keyword>
<keyword evidence="11" id="KW-0121">Carboxypeptidase</keyword>
<dbReference type="PROSITE" id="PS52035">
    <property type="entry name" value="PEPTIDASE_M14"/>
    <property type="match status" value="1"/>
</dbReference>
<dbReference type="InterPro" id="IPR057247">
    <property type="entry name" value="CARBOXYPEPT_ZN_2"/>
</dbReference>
<dbReference type="EMBL" id="CU466930">
    <property type="protein sequence ID" value="CAO81643.1"/>
    <property type="molecule type" value="Genomic_DNA"/>
</dbReference>
<name>B0VJI3_CLOAI</name>
<dbReference type="PROSITE" id="PS00448">
    <property type="entry name" value="CLOS_CELLULOSOME_RPT"/>
    <property type="match status" value="1"/>
</dbReference>
<dbReference type="InterPro" id="IPR000834">
    <property type="entry name" value="Peptidase_M14"/>
</dbReference>
<dbReference type="eggNOG" id="COG2866">
    <property type="taxonomic scope" value="Bacteria"/>
</dbReference>
<comment type="cofactor">
    <cofactor evidence="1">
        <name>Zn(2+)</name>
        <dbReference type="ChEBI" id="CHEBI:29105"/>
    </cofactor>
</comment>
<dbReference type="GO" id="GO:0000272">
    <property type="term" value="P:polysaccharide catabolic process"/>
    <property type="evidence" value="ECO:0007669"/>
    <property type="project" value="InterPro"/>
</dbReference>
<dbReference type="Pfam" id="PF20773">
    <property type="entry name" value="InhA-like_MAM"/>
    <property type="match status" value="1"/>
</dbReference>
<dbReference type="GO" id="GO:0004181">
    <property type="term" value="F:metallocarboxypeptidase activity"/>
    <property type="evidence" value="ECO:0007669"/>
    <property type="project" value="UniProtKB-EC"/>
</dbReference>
<feature type="chain" id="PRO_5005661638" evidence="8">
    <location>
        <begin position="20"/>
        <end position="959"/>
    </location>
</feature>
<dbReference type="InterPro" id="IPR016134">
    <property type="entry name" value="Dockerin_dom"/>
</dbReference>
<dbReference type="InterPro" id="IPR002105">
    <property type="entry name" value="Dockerin_1_rpt"/>
</dbReference>
<dbReference type="Proteomes" id="UP000002019">
    <property type="component" value="Chromosome"/>
</dbReference>
<dbReference type="SUPFAM" id="SSF49464">
    <property type="entry name" value="Carboxypeptidase regulatory domain-like"/>
    <property type="match status" value="1"/>
</dbReference>
<dbReference type="GO" id="GO:0006518">
    <property type="term" value="P:peptide metabolic process"/>
    <property type="evidence" value="ECO:0007669"/>
    <property type="project" value="TreeGrafter"/>
</dbReference>
<keyword evidence="3" id="KW-0479">Metal-binding</keyword>
<dbReference type="SUPFAM" id="SSF49452">
    <property type="entry name" value="Starch-binding domain-like"/>
    <property type="match status" value="1"/>
</dbReference>
<keyword evidence="6" id="KW-0325">Glycoprotein</keyword>
<dbReference type="InterPro" id="IPR026444">
    <property type="entry name" value="Secre_tail"/>
</dbReference>
<dbReference type="Gene3D" id="1.10.1330.10">
    <property type="entry name" value="Dockerin domain"/>
    <property type="match status" value="1"/>
</dbReference>
<dbReference type="Gene3D" id="3.40.630.10">
    <property type="entry name" value="Zn peptidases"/>
    <property type="match status" value="1"/>
</dbReference>
<accession>B0VJI3</accession>
<dbReference type="GO" id="GO:0016485">
    <property type="term" value="P:protein processing"/>
    <property type="evidence" value="ECO:0007669"/>
    <property type="project" value="TreeGrafter"/>
</dbReference>
<sequence>MKRVLFTLCLLILATAVLAYPLRIQSWNLQEDIKKLNELRVSIDYVNLQTGIIHIEVRNDAERDKIHSAGMLTELLPNPAEEYFASLAEGIKDGRSYYTLTEYQNFMQQTADQYPNICQLVQFGTSVQNRPLLMLKISDNVTIEENEPELKYFGSIHGDEVVGYDMLIRLIQLLTTQYGIDPRITNMVNNTEIWINPMLNPDGYAAGIRYNANGIDLNRNFPMPTGVQHPDGGPWAAETIAVMDFSNAHDFDLALNFHGGSLVINYPWDYTTTLTPDNDLLIEMALTYSRENLPMYNSTEFLHGIVNGAAWYIVTGSMQDWNYHYTDCIEMTAEISNNKWPPASTLDTYWNENREAMLKYIEFAQNGVKGIVTNSSGTPISATITVAGNSKLEHTDLPIGDYHRLLLPGTYQITASADGYIPQTVNITVPTTGYITQNFTLQPAMLTTFEGQIRTPAGNTLYGASITLKTNPPITVQSDAEGLFSFNVYEGDYQIDISALDNATYTYPVQIRQNDKRNIFIMQNSLFSDNFENGLGNWTATGTWGIVTYNDSNVLTDSPTGNYGNMQNNSITLTNPISLIRVSNPYLSFKCKYVLENSYDFVYVEASANGSNWIILDSFTGTVNSWINQSYSLASFAGGQLYLRFRIKTDWSQTADGIYIDDVYIIGINNNIVLYGDVTSEGIINMQDIAFINQYAIGLDPIPEIDLRPWEAYRITNADVDGNGTIDAFDSYLLCKYIYVPDYSLPVQTGIPEEVPVPVLTASYNNNLNLNFSNIDELKSLTVSVAPNSINQVLHLGIYTNQPFVQAINYETGTYGYAGYEIEQQSISITLEPNPQDFTLYYTVNGVPGSQFVNIGNAADDPNAPETVTYLLSNSPNPFNPETTLSFMLAKNNTPVALNIYNLKGQLVRHLVSCILPSGKHSFVWNGLDDTGKEVSSGVYLYRLSTPDYQQTRKMLLAK</sequence>
<dbReference type="InterPro" id="IPR025965">
    <property type="entry name" value="FlgD/Vpr_Ig-like"/>
</dbReference>